<evidence type="ECO:0000259" key="2">
    <source>
        <dbReference type="Pfam" id="PF10354"/>
    </source>
</evidence>
<dbReference type="InterPro" id="IPR019446">
    <property type="entry name" value="BMT5-like"/>
</dbReference>
<keyword evidence="4" id="KW-1185">Reference proteome</keyword>
<accession>A0A811NGA0</accession>
<evidence type="ECO:0000313" key="3">
    <source>
        <dbReference type="EMBL" id="CAD6224496.1"/>
    </source>
</evidence>
<dbReference type="GO" id="GO:0070042">
    <property type="term" value="F:rRNA (uridine-N3-)-methyltransferase activity"/>
    <property type="evidence" value="ECO:0007669"/>
    <property type="project" value="InterPro"/>
</dbReference>
<feature type="compositionally biased region" description="Basic and acidic residues" evidence="1">
    <location>
        <begin position="31"/>
        <end position="41"/>
    </location>
</feature>
<dbReference type="Proteomes" id="UP000604825">
    <property type="component" value="Unassembled WGS sequence"/>
</dbReference>
<dbReference type="AlphaFoldDB" id="A0A811NGA0"/>
<dbReference type="OrthoDB" id="273345at2759"/>
<feature type="region of interest" description="Disordered" evidence="1">
    <location>
        <begin position="1"/>
        <end position="82"/>
    </location>
</feature>
<evidence type="ECO:0000256" key="1">
    <source>
        <dbReference type="SAM" id="MobiDB-lite"/>
    </source>
</evidence>
<comment type="caution">
    <text evidence="3">The sequence shown here is derived from an EMBL/GenBank/DDBJ whole genome shotgun (WGS) entry which is preliminary data.</text>
</comment>
<gene>
    <name evidence="3" type="ORF">NCGR_LOCUS16780</name>
</gene>
<proteinExistence type="predicted"/>
<name>A0A811NGA0_9POAL</name>
<dbReference type="EMBL" id="CAJGYO010000004">
    <property type="protein sequence ID" value="CAD6224496.1"/>
    <property type="molecule type" value="Genomic_DNA"/>
</dbReference>
<evidence type="ECO:0000313" key="4">
    <source>
        <dbReference type="Proteomes" id="UP000604825"/>
    </source>
</evidence>
<dbReference type="Pfam" id="PF10354">
    <property type="entry name" value="BMT5-like"/>
    <property type="match status" value="1"/>
</dbReference>
<reference evidence="3" key="1">
    <citation type="submission" date="2020-10" db="EMBL/GenBank/DDBJ databases">
        <authorList>
            <person name="Han B."/>
            <person name="Lu T."/>
            <person name="Zhao Q."/>
            <person name="Huang X."/>
            <person name="Zhao Y."/>
        </authorList>
    </citation>
    <scope>NUCLEOTIDE SEQUENCE</scope>
</reference>
<feature type="domain" description="25S rRNA (uridine-N(3))-methyltransferase BMT5-like" evidence="2">
    <location>
        <begin position="95"/>
        <end position="126"/>
    </location>
</feature>
<sequence>MAVGVASPAAGHAAQAIGSGDGAGGQATSEVAEKEEPRPAERVPVPGMGIGNGAGPTDGVPAATAVEGEEEENAAAAEEEDEKWLKDYSSMHSILTVGDGYFSFSLALASKFGSGALMVATSLDTYG</sequence>
<dbReference type="GO" id="GO:0070475">
    <property type="term" value="P:rRNA base methylation"/>
    <property type="evidence" value="ECO:0007669"/>
    <property type="project" value="InterPro"/>
</dbReference>
<protein>
    <recommendedName>
        <fullName evidence="2">25S rRNA (uridine-N(3))-methyltransferase BMT5-like domain-containing protein</fullName>
    </recommendedName>
</protein>
<feature type="compositionally biased region" description="Acidic residues" evidence="1">
    <location>
        <begin position="67"/>
        <end position="82"/>
    </location>
</feature>
<organism evidence="3 4">
    <name type="scientific">Miscanthus lutarioriparius</name>
    <dbReference type="NCBI Taxonomy" id="422564"/>
    <lineage>
        <taxon>Eukaryota</taxon>
        <taxon>Viridiplantae</taxon>
        <taxon>Streptophyta</taxon>
        <taxon>Embryophyta</taxon>
        <taxon>Tracheophyta</taxon>
        <taxon>Spermatophyta</taxon>
        <taxon>Magnoliopsida</taxon>
        <taxon>Liliopsida</taxon>
        <taxon>Poales</taxon>
        <taxon>Poaceae</taxon>
        <taxon>PACMAD clade</taxon>
        <taxon>Panicoideae</taxon>
        <taxon>Andropogonodae</taxon>
        <taxon>Andropogoneae</taxon>
        <taxon>Saccharinae</taxon>
        <taxon>Miscanthus</taxon>
    </lineage>
</organism>